<keyword evidence="8" id="KW-0378">Hydrolase</keyword>
<dbReference type="EC" id="3.1.3.80" evidence="3"/>
<dbReference type="EMBL" id="GBHO01021759">
    <property type="protein sequence ID" value="JAG21845.1"/>
    <property type="molecule type" value="Transcribed_RNA"/>
</dbReference>
<dbReference type="FunFam" id="3.40.50.1240:FF:000014">
    <property type="entry name" value="Multiple inositol polyphosphate phosphatase 1"/>
    <property type="match status" value="1"/>
</dbReference>
<evidence type="ECO:0000313" key="20">
    <source>
        <dbReference type="EMBL" id="JAG54315.1"/>
    </source>
</evidence>
<evidence type="ECO:0000256" key="9">
    <source>
        <dbReference type="ARBA" id="ARBA00023136"/>
    </source>
</evidence>
<reference evidence="20" key="3">
    <citation type="submission" date="2014-09" db="EMBL/GenBank/DDBJ databases">
        <authorList>
            <person name="Magalhaes I.L.F."/>
            <person name="Oliveira U."/>
            <person name="Santos F.R."/>
            <person name="Vidigal T.H.D.A."/>
            <person name="Brescovit A.D."/>
            <person name="Santos A.J."/>
        </authorList>
    </citation>
    <scope>NUCLEOTIDE SEQUENCE</scope>
</reference>
<evidence type="ECO:0000256" key="5">
    <source>
        <dbReference type="ARBA" id="ARBA00018097"/>
    </source>
</evidence>
<feature type="signal peptide" evidence="17">
    <location>
        <begin position="1"/>
        <end position="21"/>
    </location>
</feature>
<dbReference type="PANTHER" id="PTHR20963">
    <property type="entry name" value="MULTIPLE INOSITOL POLYPHOSPHATE PHOSPHATASE-RELATED"/>
    <property type="match status" value="1"/>
</dbReference>
<comment type="catalytic activity">
    <reaction evidence="15">
        <text>(2R)-2,3-bisphosphoglycerate + H2O = (2R)-2-phosphoglycerate + phosphate</text>
        <dbReference type="Rhea" id="RHEA:27381"/>
        <dbReference type="ChEBI" id="CHEBI:15377"/>
        <dbReference type="ChEBI" id="CHEBI:43474"/>
        <dbReference type="ChEBI" id="CHEBI:58248"/>
        <dbReference type="ChEBI" id="CHEBI:58289"/>
        <dbReference type="EC" id="3.1.3.80"/>
    </reaction>
    <physiologicalReaction direction="left-to-right" evidence="15">
        <dbReference type="Rhea" id="RHEA:27382"/>
    </physiologicalReaction>
</comment>
<dbReference type="Pfam" id="PF00328">
    <property type="entry name" value="His_Phos_2"/>
    <property type="match status" value="1"/>
</dbReference>
<dbReference type="EC" id="3.1.3.62" evidence="4"/>
<dbReference type="CDD" id="cd07061">
    <property type="entry name" value="HP_HAP_like"/>
    <property type="match status" value="1"/>
</dbReference>
<reference evidence="18" key="1">
    <citation type="journal article" date="2014" name="PLoS ONE">
        <title>Transcriptome-Based Identification of ABC Transporters in the Western Tarnished Plant Bug Lygus hesperus.</title>
        <authorList>
            <person name="Hull J.J."/>
            <person name="Chaney K."/>
            <person name="Geib S.M."/>
            <person name="Fabrick J.A."/>
            <person name="Brent C.S."/>
            <person name="Walsh D."/>
            <person name="Lavine L.C."/>
        </authorList>
    </citation>
    <scope>NUCLEOTIDE SEQUENCE</scope>
</reference>
<gene>
    <name evidence="18" type="primary">MINPP1_1</name>
    <name evidence="19" type="synonym">MINPP1_0</name>
    <name evidence="22" type="synonym">MINPP1_2</name>
    <name evidence="19" type="ORF">CM83_14741</name>
    <name evidence="18" type="ORF">CM83_14742</name>
    <name evidence="21" type="ORF">g.29909</name>
    <name evidence="22" type="ORF">g.29911</name>
</gene>
<proteinExistence type="inferred from homology"/>
<organism evidence="18">
    <name type="scientific">Lygus hesperus</name>
    <name type="common">Western plant bug</name>
    <dbReference type="NCBI Taxonomy" id="30085"/>
    <lineage>
        <taxon>Eukaryota</taxon>
        <taxon>Metazoa</taxon>
        <taxon>Ecdysozoa</taxon>
        <taxon>Arthropoda</taxon>
        <taxon>Hexapoda</taxon>
        <taxon>Insecta</taxon>
        <taxon>Pterygota</taxon>
        <taxon>Neoptera</taxon>
        <taxon>Paraneoptera</taxon>
        <taxon>Hemiptera</taxon>
        <taxon>Heteroptera</taxon>
        <taxon>Panheteroptera</taxon>
        <taxon>Cimicomorpha</taxon>
        <taxon>Miridae</taxon>
        <taxon>Mirini</taxon>
        <taxon>Lygus</taxon>
    </lineage>
</organism>
<feature type="chain" id="PRO_5015033903" description="Multiple inositol polyphosphate phosphatase 1" evidence="17">
    <location>
        <begin position="22"/>
        <end position="477"/>
    </location>
</feature>
<evidence type="ECO:0000256" key="14">
    <source>
        <dbReference type="ARBA" id="ARBA00043691"/>
    </source>
</evidence>
<dbReference type="PIRSF" id="PIRSF000894">
    <property type="entry name" value="Acid_phosphatase"/>
    <property type="match status" value="1"/>
</dbReference>
<evidence type="ECO:0000313" key="21">
    <source>
        <dbReference type="EMBL" id="JAQ01374.1"/>
    </source>
</evidence>
<evidence type="ECO:0000256" key="1">
    <source>
        <dbReference type="ARBA" id="ARBA00004236"/>
    </source>
</evidence>
<comment type="similarity">
    <text evidence="2">Belongs to the histidine acid phosphatase family. MINPP1 subfamily.</text>
</comment>
<evidence type="ECO:0000256" key="3">
    <source>
        <dbReference type="ARBA" id="ARBA00012976"/>
    </source>
</evidence>
<evidence type="ECO:0000256" key="17">
    <source>
        <dbReference type="SAM" id="SignalP"/>
    </source>
</evidence>
<keyword evidence="9" id="KW-0472">Membrane</keyword>
<dbReference type="GO" id="GO:0052745">
    <property type="term" value="F:inositol phosphate phosphatase activity"/>
    <property type="evidence" value="ECO:0007669"/>
    <property type="project" value="TreeGrafter"/>
</dbReference>
<evidence type="ECO:0000256" key="8">
    <source>
        <dbReference type="ARBA" id="ARBA00022801"/>
    </source>
</evidence>
<comment type="catalytic activity">
    <reaction evidence="13">
        <text>1D-myo-inositol 1,2,4,5,6-pentakisphosphate + H2O = 1D-myo-inositol 1,2,5,6-tetrakisphosphate + phosphate</text>
        <dbReference type="Rhea" id="RHEA:77115"/>
        <dbReference type="ChEBI" id="CHEBI:15377"/>
        <dbReference type="ChEBI" id="CHEBI:43474"/>
        <dbReference type="ChEBI" id="CHEBI:57798"/>
        <dbReference type="ChEBI" id="CHEBI:195535"/>
        <dbReference type="EC" id="3.1.3.62"/>
    </reaction>
    <physiologicalReaction direction="left-to-right" evidence="13">
        <dbReference type="Rhea" id="RHEA:77116"/>
    </physiologicalReaction>
</comment>
<dbReference type="PANTHER" id="PTHR20963:SF51">
    <property type="entry name" value="MULTIPLE INOSITOL POLYPHOSPHATE PHOSPHATASE 1"/>
    <property type="match status" value="1"/>
</dbReference>
<dbReference type="InterPro" id="IPR029033">
    <property type="entry name" value="His_PPase_superfam"/>
</dbReference>
<keyword evidence="7 17" id="KW-0732">Signal</keyword>
<evidence type="ECO:0000256" key="7">
    <source>
        <dbReference type="ARBA" id="ARBA00022729"/>
    </source>
</evidence>
<evidence type="ECO:0000256" key="10">
    <source>
        <dbReference type="ARBA" id="ARBA00023180"/>
    </source>
</evidence>
<dbReference type="AlphaFoldDB" id="A0A0A9XX43"/>
<dbReference type="EMBL" id="GDHC01001896">
    <property type="protein sequence ID" value="JAQ16733.1"/>
    <property type="molecule type" value="Transcribed_RNA"/>
</dbReference>
<dbReference type="GO" id="GO:0034417">
    <property type="term" value="F:bisphosphoglycerate 3-phosphatase activity"/>
    <property type="evidence" value="ECO:0007669"/>
    <property type="project" value="UniProtKB-EC"/>
</dbReference>
<keyword evidence="6" id="KW-1003">Cell membrane</keyword>
<feature type="disulfide bond" evidence="16">
    <location>
        <begin position="291"/>
        <end position="306"/>
    </location>
</feature>
<evidence type="ECO:0000256" key="12">
    <source>
        <dbReference type="ARBA" id="ARBA00043668"/>
    </source>
</evidence>
<dbReference type="GO" id="GO:0003993">
    <property type="term" value="F:acid phosphatase activity"/>
    <property type="evidence" value="ECO:0007669"/>
    <property type="project" value="TreeGrafter"/>
</dbReference>
<dbReference type="GO" id="GO:0005886">
    <property type="term" value="C:plasma membrane"/>
    <property type="evidence" value="ECO:0007669"/>
    <property type="project" value="UniProtKB-SubCell"/>
</dbReference>
<keyword evidence="10" id="KW-0325">Glycoprotein</keyword>
<comment type="catalytic activity">
    <reaction evidence="12">
        <text>1D-myo-inositol 1,2,5,6-tetrakisphosphate + H2O = 1D-myo-inositol 1,2,6-trisphosphate + phosphate</text>
        <dbReference type="Rhea" id="RHEA:77119"/>
        <dbReference type="ChEBI" id="CHEBI:15377"/>
        <dbReference type="ChEBI" id="CHEBI:43474"/>
        <dbReference type="ChEBI" id="CHEBI:195535"/>
        <dbReference type="ChEBI" id="CHEBI:195537"/>
        <dbReference type="EC" id="3.1.3.62"/>
    </reaction>
    <physiologicalReaction direction="left-to-right" evidence="12">
        <dbReference type="Rhea" id="RHEA:77120"/>
    </physiologicalReaction>
</comment>
<evidence type="ECO:0000313" key="19">
    <source>
        <dbReference type="EMBL" id="JAG21846.1"/>
    </source>
</evidence>
<dbReference type="SUPFAM" id="SSF53254">
    <property type="entry name" value="Phosphoglycerate mutase-like"/>
    <property type="match status" value="1"/>
</dbReference>
<evidence type="ECO:0000256" key="6">
    <source>
        <dbReference type="ARBA" id="ARBA00022475"/>
    </source>
</evidence>
<feature type="disulfide bond" evidence="16">
    <location>
        <begin position="440"/>
        <end position="446"/>
    </location>
</feature>
<keyword evidence="16" id="KW-1015">Disulfide bond</keyword>
<dbReference type="InterPro" id="IPR000560">
    <property type="entry name" value="His_Pase_clade-2"/>
</dbReference>
<dbReference type="EMBL" id="GBHO01021758">
    <property type="protein sequence ID" value="JAG21846.1"/>
    <property type="molecule type" value="Transcribed_RNA"/>
</dbReference>
<dbReference type="Gene3D" id="3.40.50.1240">
    <property type="entry name" value="Phosphoglycerate mutase-like"/>
    <property type="match status" value="1"/>
</dbReference>
<evidence type="ECO:0000256" key="4">
    <source>
        <dbReference type="ARBA" id="ARBA00013040"/>
    </source>
</evidence>
<dbReference type="InterPro" id="IPR016274">
    <property type="entry name" value="Histidine_acid_Pase_euk"/>
</dbReference>
<dbReference type="EMBL" id="GBRD01011509">
    <property type="protein sequence ID" value="JAG54315.1"/>
    <property type="molecule type" value="Transcribed_RNA"/>
</dbReference>
<comment type="subcellular location">
    <subcellularLocation>
        <location evidence="1">Cell membrane</location>
    </subcellularLocation>
</comment>
<reference evidence="18" key="2">
    <citation type="submission" date="2014-07" db="EMBL/GenBank/DDBJ databases">
        <authorList>
            <person name="Hull J."/>
        </authorList>
    </citation>
    <scope>NUCLEOTIDE SEQUENCE</scope>
</reference>
<evidence type="ECO:0000313" key="18">
    <source>
        <dbReference type="EMBL" id="JAG21845.1"/>
    </source>
</evidence>
<dbReference type="EMBL" id="GDHC01017255">
    <property type="protein sequence ID" value="JAQ01374.1"/>
    <property type="molecule type" value="Transcribed_RNA"/>
</dbReference>
<sequence>MALVCSHLLVYLLFVPFYTKCDFVGEPDLTKHQIVSPVLEEHKCQRFDEDGLRHLGTKTPYRVVANADETPPAYEGCTPVCIAGVVRHGTRTPGVKDVDRMRTTLGKIKASLFVPDSDLKPLDFHQDNTRGAICQSEKDRIMNWKLTLESEEGKTLTREGKDEMFKLAQRYQRRYPDLLSRTYSNSTFLFKFTLTQRTEQSAKFFTAGLFGKERSGQVWFPEALDKDPILRFYKLCERWKEDVKNNESSKQELIAHKNSIEALSMTRQISRHLRLNYTLSYDEVNLMYVTCAFEVAWHKEQQSPWCAVFTKEDIQILEYGEELKYYWRDGYGFGVNYQQACVLTRDIFDRFESSEANGQKALFYFTHSGTLLKLLSHLGLYRDIFKLKHDITKEQKLARNWRVSYIDVFGTNVVFVLYSCSGELKVLTLHQERVVQVLGCPDGDLCPLDALRQILGANESCQFAKICNSSHPGHYEL</sequence>
<evidence type="ECO:0000256" key="15">
    <source>
        <dbReference type="ARBA" id="ARBA00043832"/>
    </source>
</evidence>
<reference evidence="21" key="4">
    <citation type="journal article" date="2016" name="Gigascience">
        <title>De novo construction of an expanded transcriptome assembly for the western tarnished plant bug, Lygus hesperus.</title>
        <authorList>
            <person name="Tassone E.E."/>
            <person name="Geib S.M."/>
            <person name="Hall B."/>
            <person name="Fabrick J.A."/>
            <person name="Brent C.S."/>
            <person name="Hull J.J."/>
        </authorList>
    </citation>
    <scope>NUCLEOTIDE SEQUENCE</scope>
</reference>
<evidence type="ECO:0000256" key="13">
    <source>
        <dbReference type="ARBA" id="ARBA00043671"/>
    </source>
</evidence>
<comment type="catalytic activity">
    <reaction evidence="14">
        <text>1D-myo-inositol hexakisphosphate + H2O = 1D-myo-inositol 1,2,4,5,6-pentakisphosphate + phosphate</text>
        <dbReference type="Rhea" id="RHEA:16989"/>
        <dbReference type="ChEBI" id="CHEBI:15377"/>
        <dbReference type="ChEBI" id="CHEBI:43474"/>
        <dbReference type="ChEBI" id="CHEBI:57798"/>
        <dbReference type="ChEBI" id="CHEBI:58130"/>
        <dbReference type="EC" id="3.1.3.62"/>
    </reaction>
    <physiologicalReaction direction="left-to-right" evidence="14">
        <dbReference type="Rhea" id="RHEA:16990"/>
    </physiologicalReaction>
</comment>
<name>A0A0A9XX43_LYGHE</name>
<evidence type="ECO:0000256" key="11">
    <source>
        <dbReference type="ARBA" id="ARBA00031642"/>
    </source>
</evidence>
<evidence type="ECO:0000313" key="22">
    <source>
        <dbReference type="EMBL" id="JAQ16733.1"/>
    </source>
</evidence>
<accession>A0A0A9XX43</accession>
<feature type="disulfide bond" evidence="16">
    <location>
        <begin position="77"/>
        <end position="420"/>
    </location>
</feature>
<protein>
    <recommendedName>
        <fullName evidence="5">Multiple inositol polyphosphate phosphatase 1</fullName>
        <ecNumber evidence="4">3.1.3.62</ecNumber>
        <ecNumber evidence="3">3.1.3.80</ecNumber>
    </recommendedName>
    <alternativeName>
        <fullName evidence="11">2,3-bisphosphoglycerate 3-phosphatase</fullName>
    </alternativeName>
</protein>
<evidence type="ECO:0000256" key="2">
    <source>
        <dbReference type="ARBA" id="ARBA00008422"/>
    </source>
</evidence>
<evidence type="ECO:0000256" key="16">
    <source>
        <dbReference type="PIRSR" id="PIRSR000894-2"/>
    </source>
</evidence>